<proteinExistence type="predicted"/>
<dbReference type="EMBL" id="AHCJ01000083">
    <property type="protein sequence ID" value="EOQ57860.1"/>
    <property type="molecule type" value="Genomic_DNA"/>
</dbReference>
<organism evidence="1 2">
    <name type="scientific">Bacillus cereus TIAC219</name>
    <dbReference type="NCBI Taxonomy" id="718222"/>
    <lineage>
        <taxon>Bacteria</taxon>
        <taxon>Bacillati</taxon>
        <taxon>Bacillota</taxon>
        <taxon>Bacilli</taxon>
        <taxon>Bacillales</taxon>
        <taxon>Bacillaceae</taxon>
        <taxon>Bacillus</taxon>
        <taxon>Bacillus cereus group</taxon>
    </lineage>
</organism>
<dbReference type="AlphaFoldDB" id="A0ABC9SQL5"/>
<sequence>MTCEAIIRGKECGKPAACSGVVLTMSGVVTVHACETHRKRSGFFEDKQIDNQEVTK</sequence>
<gene>
    <name evidence="1" type="ORF">IAY_06226</name>
</gene>
<evidence type="ECO:0000313" key="1">
    <source>
        <dbReference type="EMBL" id="EOQ57860.1"/>
    </source>
</evidence>
<dbReference type="Proteomes" id="UP000014060">
    <property type="component" value="Unassembled WGS sequence"/>
</dbReference>
<comment type="caution">
    <text evidence="1">The sequence shown here is derived from an EMBL/GenBank/DDBJ whole genome shotgun (WGS) entry which is preliminary data.</text>
</comment>
<evidence type="ECO:0000313" key="2">
    <source>
        <dbReference type="Proteomes" id="UP000014060"/>
    </source>
</evidence>
<reference evidence="1 2" key="1">
    <citation type="submission" date="2013-01" db="EMBL/GenBank/DDBJ databases">
        <title>The Genome Sequence of Bacillus cereus TIAC219.</title>
        <authorList>
            <consortium name="The Broad Institute Genome Sequencing Platform"/>
            <consortium name="The Broad Institute Genome Sequencing Center for Infectious Disease"/>
            <person name="Feldgarden M."/>
            <person name="Van der Auwera G.A."/>
            <person name="Mahillon J."/>
            <person name="Duprez V."/>
            <person name="Timmery S."/>
            <person name="Mattelet C."/>
            <person name="Dierick K."/>
            <person name="Sun M."/>
            <person name="Yu Z."/>
            <person name="Zhu L."/>
            <person name="Hu X."/>
            <person name="Shank E.B."/>
            <person name="Swiecicka I."/>
            <person name="Hansen B.M."/>
            <person name="Andrup L."/>
            <person name="Walker B."/>
            <person name="Young S.K."/>
            <person name="Zeng Q."/>
            <person name="Gargeya S."/>
            <person name="Fitzgerald M."/>
            <person name="Haas B."/>
            <person name="Abouelleil A."/>
            <person name="Alvarado L."/>
            <person name="Arachchi H.M."/>
            <person name="Berlin A.M."/>
            <person name="Chapman S.B."/>
            <person name="Dewar J."/>
            <person name="Goldberg J."/>
            <person name="Griggs A."/>
            <person name="Gujja S."/>
            <person name="Hansen M."/>
            <person name="Howarth C."/>
            <person name="Imamovic A."/>
            <person name="Larimer J."/>
            <person name="McCowan C."/>
            <person name="Murphy C."/>
            <person name="Neiman D."/>
            <person name="Pearson M."/>
            <person name="Priest M."/>
            <person name="Roberts A."/>
            <person name="Saif S."/>
            <person name="Shea T."/>
            <person name="Sisk P."/>
            <person name="Sykes S."/>
            <person name="Wortman J."/>
            <person name="Nusbaum C."/>
            <person name="Birren B."/>
        </authorList>
    </citation>
    <scope>NUCLEOTIDE SEQUENCE [LARGE SCALE GENOMIC DNA]</scope>
    <source>
        <strain evidence="1 2">TIAC219</strain>
    </source>
</reference>
<protein>
    <submittedName>
        <fullName evidence="1">Uncharacterized protein</fullName>
    </submittedName>
</protein>
<name>A0ABC9SQL5_BACCE</name>
<accession>A0ABC9SQL5</accession>